<keyword evidence="6 7" id="KW-0472">Membrane</keyword>
<evidence type="ECO:0000256" key="5">
    <source>
        <dbReference type="ARBA" id="ARBA00022989"/>
    </source>
</evidence>
<comment type="similarity">
    <text evidence="2">Belongs to the peptidase S54 family.</text>
</comment>
<dbReference type="GO" id="GO:0006508">
    <property type="term" value="P:proteolysis"/>
    <property type="evidence" value="ECO:0007669"/>
    <property type="project" value="UniProtKB-KW"/>
</dbReference>
<evidence type="ECO:0000256" key="7">
    <source>
        <dbReference type="SAM" id="Phobius"/>
    </source>
</evidence>
<dbReference type="PANTHER" id="PTHR43731:SF14">
    <property type="entry name" value="PRESENILIN-ASSOCIATED RHOMBOID-LIKE PROTEIN, MITOCHONDRIAL"/>
    <property type="match status" value="1"/>
</dbReference>
<evidence type="ECO:0000256" key="3">
    <source>
        <dbReference type="ARBA" id="ARBA00022692"/>
    </source>
</evidence>
<dbReference type="EMBL" id="FOJS01000001">
    <property type="protein sequence ID" value="SFA38067.1"/>
    <property type="molecule type" value="Genomic_DNA"/>
</dbReference>
<evidence type="ECO:0000256" key="2">
    <source>
        <dbReference type="ARBA" id="ARBA00009045"/>
    </source>
</evidence>
<feature type="transmembrane region" description="Helical" evidence="7">
    <location>
        <begin position="287"/>
        <end position="303"/>
    </location>
</feature>
<reference evidence="10" key="1">
    <citation type="submission" date="2016-10" db="EMBL/GenBank/DDBJ databases">
        <authorList>
            <person name="Varghese N."/>
            <person name="Submissions S."/>
        </authorList>
    </citation>
    <scope>NUCLEOTIDE SEQUENCE [LARGE SCALE GENOMIC DNA]</scope>
    <source>
        <strain evidence="10">M1</strain>
    </source>
</reference>
<feature type="transmembrane region" description="Helical" evidence="7">
    <location>
        <begin position="310"/>
        <end position="333"/>
    </location>
</feature>
<feature type="transmembrane region" description="Helical" evidence="7">
    <location>
        <begin position="369"/>
        <end position="384"/>
    </location>
</feature>
<keyword evidence="3 7" id="KW-0812">Transmembrane</keyword>
<evidence type="ECO:0000256" key="4">
    <source>
        <dbReference type="ARBA" id="ARBA00022801"/>
    </source>
</evidence>
<gene>
    <name evidence="9" type="ORF">SAMN05192569_100118</name>
</gene>
<feature type="transmembrane region" description="Helical" evidence="7">
    <location>
        <begin position="231"/>
        <end position="251"/>
    </location>
</feature>
<keyword evidence="4" id="KW-0378">Hydrolase</keyword>
<evidence type="ECO:0000259" key="8">
    <source>
        <dbReference type="Pfam" id="PF01694"/>
    </source>
</evidence>
<protein>
    <submittedName>
        <fullName evidence="9">Rhomboid protease GluP</fullName>
    </submittedName>
</protein>
<dbReference type="AlphaFoldDB" id="A0A1I0SF47"/>
<keyword evidence="9" id="KW-0645">Protease</keyword>
<evidence type="ECO:0000256" key="1">
    <source>
        <dbReference type="ARBA" id="ARBA00004141"/>
    </source>
</evidence>
<sequence length="385" mass="44542">MELLFWQLVYFFIKQRYRIVQLANDSREIWLESLENKHVPIVRLVRDDIDWSQWLKRDIEYAWRVAEQISKRRLGKFNKIVNIYISTYPPVDDWEFLIEKPLPLSQQRNAAFQTFLIHSGNIHISLQQLADIVQTPIAFPPLAGDRDPFFEAERLKRAILREAREQQERERRLFEYGKPVFTYIFIALQVIVFLLMERSGGSTNPDVLIQYGAKFNPLIQAGEWWRFFTPIFLHIGFLHLLMNTFALYYLGMAVERLYGSWRFFFIYFTAGFFGTLGSFLFTASLSAGASGAIFGLFGALLYFGTVYRHLFFQTIGTNIISLIVINLVFGMMVPGIDNAGHIGGLIGGFLAAGIVHLPNHFDWKRQMRSLLITVSIAAFGLYVGF</sequence>
<feature type="transmembrane region" description="Helical" evidence="7">
    <location>
        <begin position="263"/>
        <end position="281"/>
    </location>
</feature>
<dbReference type="InterPro" id="IPR050925">
    <property type="entry name" value="Rhomboid_protease_S54"/>
</dbReference>
<dbReference type="Pfam" id="PF01694">
    <property type="entry name" value="Rhomboid"/>
    <property type="match status" value="1"/>
</dbReference>
<proteinExistence type="inferred from homology"/>
<dbReference type="Gene3D" id="1.20.1540.10">
    <property type="entry name" value="Rhomboid-like"/>
    <property type="match status" value="1"/>
</dbReference>
<evidence type="ECO:0000313" key="10">
    <source>
        <dbReference type="Proteomes" id="UP000198650"/>
    </source>
</evidence>
<dbReference type="PANTHER" id="PTHR43731">
    <property type="entry name" value="RHOMBOID PROTEASE"/>
    <property type="match status" value="1"/>
</dbReference>
<feature type="transmembrane region" description="Helical" evidence="7">
    <location>
        <begin position="339"/>
        <end position="357"/>
    </location>
</feature>
<dbReference type="GO" id="GO:0016020">
    <property type="term" value="C:membrane"/>
    <property type="evidence" value="ECO:0007669"/>
    <property type="project" value="UniProtKB-SubCell"/>
</dbReference>
<evidence type="ECO:0000313" key="9">
    <source>
        <dbReference type="EMBL" id="SFA38067.1"/>
    </source>
</evidence>
<organism evidence="9 10">
    <name type="scientific">Parageobacillus thermantarcticus</name>
    <dbReference type="NCBI Taxonomy" id="186116"/>
    <lineage>
        <taxon>Bacteria</taxon>
        <taxon>Bacillati</taxon>
        <taxon>Bacillota</taxon>
        <taxon>Bacilli</taxon>
        <taxon>Bacillales</taxon>
        <taxon>Anoxybacillaceae</taxon>
        <taxon>Parageobacillus</taxon>
    </lineage>
</organism>
<dbReference type="Proteomes" id="UP000198650">
    <property type="component" value="Unassembled WGS sequence"/>
</dbReference>
<name>A0A1I0SF47_9BACL</name>
<evidence type="ECO:0000256" key="6">
    <source>
        <dbReference type="ARBA" id="ARBA00023136"/>
    </source>
</evidence>
<keyword evidence="5 7" id="KW-1133">Transmembrane helix</keyword>
<dbReference type="SUPFAM" id="SSF144091">
    <property type="entry name" value="Rhomboid-like"/>
    <property type="match status" value="1"/>
</dbReference>
<dbReference type="GO" id="GO:0004252">
    <property type="term" value="F:serine-type endopeptidase activity"/>
    <property type="evidence" value="ECO:0007669"/>
    <property type="project" value="InterPro"/>
</dbReference>
<comment type="subcellular location">
    <subcellularLocation>
        <location evidence="1">Membrane</location>
        <topology evidence="1">Multi-pass membrane protein</topology>
    </subcellularLocation>
</comment>
<feature type="transmembrane region" description="Helical" evidence="7">
    <location>
        <begin position="180"/>
        <end position="196"/>
    </location>
</feature>
<accession>A0A1I0SF47</accession>
<feature type="domain" description="Peptidase S54 rhomboid" evidence="8">
    <location>
        <begin position="222"/>
        <end position="356"/>
    </location>
</feature>
<dbReference type="STRING" id="186116.SAMN05192569_100118"/>
<dbReference type="InterPro" id="IPR022764">
    <property type="entry name" value="Peptidase_S54_rhomboid_dom"/>
</dbReference>
<dbReference type="InterPro" id="IPR035952">
    <property type="entry name" value="Rhomboid-like_sf"/>
</dbReference>
<keyword evidence="10" id="KW-1185">Reference proteome</keyword>